<dbReference type="OrthoDB" id="294531at2759"/>
<dbReference type="OMA" id="EWFAIVE"/>
<dbReference type="HOGENOM" id="CLU_360758_0_0_1"/>
<proteinExistence type="predicted"/>
<keyword evidence="2" id="KW-1185">Reference proteome</keyword>
<gene>
    <name evidence="1" type="ORF">GSPATT00015034001</name>
</gene>
<sequence length="771" mass="91352">MSQLSAYNLLEEFSKHNEVEILSYKVNFLQNINVLEIDPVFSNFTQKRVLDNNFLSKHLHTCNSFIQKVQNQSVQTAIATMGVPFAPELNEINLKNEDQVYNFITQNLKDSFTIYEIQHNSSTICISFCPELDSFCISSGTQTIVCYNEKDIHLYQEPMHERPRQAAYQFFSFFNRMPIKQQNNFIQDLMNRSLIGSYNLKKQIEWFAIVEHYSNQRMVDPITVKNFLNHYKLVAAQTQFTSSSKLQQHFYQIYNQPIEQFHVYYKGKTLYFWRDNTFLGCCFIPYRQYSILNQFKSILFNKEKQNQKDEPYKYLTQFNLNDQDFEFYKKYTDLMLENPEAIKNRNHFSQLSSQILKSIRQNVYYQQEQQNNIITNQLSTSIVVIPIGISGMGYEKLCSFIVKAGQRVQIINKADQINDKNQLYFYEKICNPKELEQINKQLKSLPFTLKTIALLPECNFPYHQKNSQFKFPFSFNFIMFCLLSVLDDKNAVRQVINQLKEFQNYKLSNFQTDFKVYCRFMPESKETDDLYSELVEQDFYTALNSEDDQLIESLSQYKETHRNIEDNFLKDQSKRVIAAIEENSQMLIRKSVQFQLERNDNLQYGLFIENPDWNVIDNFIKSCLEIIVQDYPNDTGINRMYYQYDIQFRPQNAVFMKLSQPYMETNQLQEKTIEAKVSIAVIIVDGIVMLHPQELGLDLLQDIPIYSRNIDSSKSNKISEQLRIDVRKMQKQNAAEGQIQKKQVEFNRKSWIAYMVKYKPINIKLVGRQIN</sequence>
<dbReference type="AlphaFoldDB" id="A0DAR0"/>
<dbReference type="Proteomes" id="UP000000600">
    <property type="component" value="Unassembled WGS sequence"/>
</dbReference>
<protein>
    <submittedName>
        <fullName evidence="1">Uncharacterized protein</fullName>
    </submittedName>
</protein>
<evidence type="ECO:0000313" key="2">
    <source>
        <dbReference type="Proteomes" id="UP000000600"/>
    </source>
</evidence>
<accession>A0DAR0</accession>
<dbReference type="RefSeq" id="XP_001447524.1">
    <property type="nucleotide sequence ID" value="XM_001447487.1"/>
</dbReference>
<dbReference type="InParanoid" id="A0DAR0"/>
<reference evidence="1 2" key="1">
    <citation type="journal article" date="2006" name="Nature">
        <title>Global trends of whole-genome duplications revealed by the ciliate Paramecium tetraurelia.</title>
        <authorList>
            <consortium name="Genoscope"/>
            <person name="Aury J.-M."/>
            <person name="Jaillon O."/>
            <person name="Duret L."/>
            <person name="Noel B."/>
            <person name="Jubin C."/>
            <person name="Porcel B.M."/>
            <person name="Segurens B."/>
            <person name="Daubin V."/>
            <person name="Anthouard V."/>
            <person name="Aiach N."/>
            <person name="Arnaiz O."/>
            <person name="Billaut A."/>
            <person name="Beisson J."/>
            <person name="Blanc I."/>
            <person name="Bouhouche K."/>
            <person name="Camara F."/>
            <person name="Duharcourt S."/>
            <person name="Guigo R."/>
            <person name="Gogendeau D."/>
            <person name="Katinka M."/>
            <person name="Keller A.-M."/>
            <person name="Kissmehl R."/>
            <person name="Klotz C."/>
            <person name="Koll F."/>
            <person name="Le Moue A."/>
            <person name="Lepere C."/>
            <person name="Malinsky S."/>
            <person name="Nowacki M."/>
            <person name="Nowak J.K."/>
            <person name="Plattner H."/>
            <person name="Poulain J."/>
            <person name="Ruiz F."/>
            <person name="Serrano V."/>
            <person name="Zagulski M."/>
            <person name="Dessen P."/>
            <person name="Betermier M."/>
            <person name="Weissenbach J."/>
            <person name="Scarpelli C."/>
            <person name="Schachter V."/>
            <person name="Sperling L."/>
            <person name="Meyer E."/>
            <person name="Cohen J."/>
            <person name="Wincker P."/>
        </authorList>
    </citation>
    <scope>NUCLEOTIDE SEQUENCE [LARGE SCALE GENOMIC DNA]</scope>
    <source>
        <strain evidence="1 2">Stock d4-2</strain>
    </source>
</reference>
<evidence type="ECO:0000313" key="1">
    <source>
        <dbReference type="EMBL" id="CAK80127.1"/>
    </source>
</evidence>
<dbReference type="KEGG" id="ptm:GSPATT00015034001"/>
<dbReference type="GeneID" id="5033309"/>
<dbReference type="EMBL" id="CT868352">
    <property type="protein sequence ID" value="CAK80127.1"/>
    <property type="molecule type" value="Genomic_DNA"/>
</dbReference>
<name>A0DAR0_PARTE</name>
<organism evidence="1 2">
    <name type="scientific">Paramecium tetraurelia</name>
    <dbReference type="NCBI Taxonomy" id="5888"/>
    <lineage>
        <taxon>Eukaryota</taxon>
        <taxon>Sar</taxon>
        <taxon>Alveolata</taxon>
        <taxon>Ciliophora</taxon>
        <taxon>Intramacronucleata</taxon>
        <taxon>Oligohymenophorea</taxon>
        <taxon>Peniculida</taxon>
        <taxon>Parameciidae</taxon>
        <taxon>Paramecium</taxon>
    </lineage>
</organism>